<evidence type="ECO:0000313" key="2">
    <source>
        <dbReference type="EMBL" id="KRV49167.1"/>
    </source>
</evidence>
<dbReference type="GO" id="GO:0019290">
    <property type="term" value="P:siderophore biosynthetic process"/>
    <property type="evidence" value="ECO:0007669"/>
    <property type="project" value="TreeGrafter"/>
</dbReference>
<dbReference type="eggNOG" id="COG3251">
    <property type="taxonomic scope" value="Bacteria"/>
</dbReference>
<reference evidence="2 3" key="1">
    <citation type="submission" date="2015-10" db="EMBL/GenBank/DDBJ databases">
        <title>Draft genome sequence of pyrrolomycin-producing Streptomyces vitaminophilus.</title>
        <authorList>
            <person name="Graham D.E."/>
            <person name="Mahan K.M."/>
            <person name="Klingeman D.M."/>
            <person name="Hettich R.L."/>
            <person name="Parry R.J."/>
        </authorList>
    </citation>
    <scope>NUCLEOTIDE SEQUENCE [LARGE SCALE GENOMIC DNA]</scope>
    <source>
        <strain evidence="2 3">ATCC 31673</strain>
    </source>
</reference>
<keyword evidence="3" id="KW-1185">Reference proteome</keyword>
<dbReference type="InterPro" id="IPR038020">
    <property type="entry name" value="MbtH-like_sf"/>
</dbReference>
<sequence length="70" mass="7511">MADPFSDPNADYLVLVNAEGQHSLWPASAQVPAGWEVTHGPTGRQDCLEFVEGSWRDMRPATLIASAGEG</sequence>
<dbReference type="Gene3D" id="3.90.820.10">
    <property type="entry name" value="Structural Genomics, Unknown Function 30-nov-00 1gh9 Mol_id"/>
    <property type="match status" value="1"/>
</dbReference>
<protein>
    <submittedName>
        <fullName evidence="2">Protein mbtH</fullName>
    </submittedName>
</protein>
<dbReference type="GO" id="GO:0005829">
    <property type="term" value="C:cytosol"/>
    <property type="evidence" value="ECO:0007669"/>
    <property type="project" value="TreeGrafter"/>
</dbReference>
<feature type="domain" description="MbtH-like" evidence="1">
    <location>
        <begin position="3"/>
        <end position="53"/>
    </location>
</feature>
<dbReference type="PANTHER" id="PTHR38444:SF1">
    <property type="entry name" value="ENTEROBACTIN BIOSYNTHESIS PROTEIN YBDZ"/>
    <property type="match status" value="1"/>
</dbReference>
<dbReference type="EMBL" id="LLZU01000014">
    <property type="protein sequence ID" value="KRV49167.1"/>
    <property type="molecule type" value="Genomic_DNA"/>
</dbReference>
<accession>A0A0T6LTK2</accession>
<evidence type="ECO:0000259" key="1">
    <source>
        <dbReference type="SMART" id="SM00923"/>
    </source>
</evidence>
<dbReference type="STRING" id="76728.AQ490_21405"/>
<dbReference type="Pfam" id="PF03621">
    <property type="entry name" value="MbtH"/>
    <property type="match status" value="1"/>
</dbReference>
<name>A0A0T6LTK2_WENVI</name>
<dbReference type="AlphaFoldDB" id="A0A0T6LTK2"/>
<dbReference type="Proteomes" id="UP000050867">
    <property type="component" value="Unassembled WGS sequence"/>
</dbReference>
<gene>
    <name evidence="2" type="ORF">AQ490_21405</name>
</gene>
<dbReference type="OrthoDB" id="7584480at2"/>
<evidence type="ECO:0000313" key="3">
    <source>
        <dbReference type="Proteomes" id="UP000050867"/>
    </source>
</evidence>
<dbReference type="RefSeq" id="WP_018385951.1">
    <property type="nucleotide sequence ID" value="NZ_LLZU01000014.1"/>
</dbReference>
<proteinExistence type="predicted"/>
<dbReference type="PANTHER" id="PTHR38444">
    <property type="entry name" value="ENTEROBACTIN BIOSYNTHESIS PROTEIN YBDZ"/>
    <property type="match status" value="1"/>
</dbReference>
<organism evidence="2 3">
    <name type="scientific">Wenjunlia vitaminophila</name>
    <name type="common">Streptomyces vitaminophilus</name>
    <dbReference type="NCBI Taxonomy" id="76728"/>
    <lineage>
        <taxon>Bacteria</taxon>
        <taxon>Bacillati</taxon>
        <taxon>Actinomycetota</taxon>
        <taxon>Actinomycetes</taxon>
        <taxon>Kitasatosporales</taxon>
        <taxon>Streptomycetaceae</taxon>
        <taxon>Wenjunlia</taxon>
    </lineage>
</organism>
<comment type="caution">
    <text evidence="2">The sequence shown here is derived from an EMBL/GenBank/DDBJ whole genome shotgun (WGS) entry which is preliminary data.</text>
</comment>
<dbReference type="InterPro" id="IPR037407">
    <property type="entry name" value="MLP_fam"/>
</dbReference>
<dbReference type="SMART" id="SM00923">
    <property type="entry name" value="MbtH"/>
    <property type="match status" value="1"/>
</dbReference>
<dbReference type="SUPFAM" id="SSF160582">
    <property type="entry name" value="MbtH-like"/>
    <property type="match status" value="1"/>
</dbReference>
<dbReference type="InterPro" id="IPR005153">
    <property type="entry name" value="MbtH-like_dom"/>
</dbReference>